<feature type="transmembrane region" description="Helical" evidence="1">
    <location>
        <begin position="312"/>
        <end position="330"/>
    </location>
</feature>
<name>A0A220VF62_9GAMM</name>
<gene>
    <name evidence="4" type="ORF">CF386_05915</name>
</gene>
<evidence type="ECO:0000313" key="5">
    <source>
        <dbReference type="Proteomes" id="UP000242175"/>
    </source>
</evidence>
<dbReference type="EMBL" id="CP022355">
    <property type="protein sequence ID" value="ASK78573.1"/>
    <property type="molecule type" value="Genomic_DNA"/>
</dbReference>
<dbReference type="OrthoDB" id="253840at2"/>
<keyword evidence="1" id="KW-0812">Transmembrane</keyword>
<dbReference type="InterPro" id="IPR025840">
    <property type="entry name" value="7TM_transglut"/>
</dbReference>
<dbReference type="Proteomes" id="UP000242175">
    <property type="component" value="Chromosome large"/>
</dbReference>
<sequence>MISRTPFYIFILFLIIIGISLTWLRHNLYGVPLLPNTDSDLWDIEAKVELIADGGPTKVILNIPQQQKNYTIIDESTSSPGFGSSFSVDKENNNKTVEWNTREASKKQVLYYKVQILADPYAIHPSQPKPQDNFPEVNFEGVEKNAAQELIDSAQKFSSDPTSLARELIKLLNEKSNQSASLLLKNHSKPKLLTDLLSLSNVHAHIIGVLALEDGRRNQSVVPMLEVWNNSSWQLLDIQTGDLGKPNNYLIWNNANQSLLDVIGGHSSNVSFSMISRDISASNATQLKVKSDNLLNFSIHSLPIEEQTMFKTILLVPIGALLVVFLRLIIGIKTSGTFMPVLIALAFVQTTLLVGVIGFLLLVGTGLIIRSYLSKLNLLLVARISSVIIIVIMIMALFTIVAYKVGLVEGLSISYFPMIILSWTIERMSILWEEEGSKEVLIQGGGSLFTAILVYLAMTNEYVRYLTFNFIGSQFIILAIILILGNYTGYRLSELKRFNHLIKGD</sequence>
<protein>
    <submittedName>
        <fullName evidence="4">Gonadoliberin III</fullName>
    </submittedName>
</protein>
<evidence type="ECO:0000256" key="1">
    <source>
        <dbReference type="SAM" id="Phobius"/>
    </source>
</evidence>
<evidence type="ECO:0000259" key="2">
    <source>
        <dbReference type="Pfam" id="PF14400"/>
    </source>
</evidence>
<accession>A0A220VF62</accession>
<proteinExistence type="predicted"/>
<feature type="domain" description="Inactive transglutaminase fused to 7 transmembrane helices" evidence="2">
    <location>
        <begin position="25"/>
        <end position="186"/>
    </location>
</feature>
<keyword evidence="5" id="KW-1185">Reference proteome</keyword>
<evidence type="ECO:0000313" key="4">
    <source>
        <dbReference type="EMBL" id="ASK78573.1"/>
    </source>
</evidence>
<evidence type="ECO:0000259" key="3">
    <source>
        <dbReference type="Pfam" id="PF14402"/>
    </source>
</evidence>
<dbReference type="Pfam" id="PF14402">
    <property type="entry name" value="7TM_transglut"/>
    <property type="match status" value="1"/>
</dbReference>
<organism evidence="4 5">
    <name type="scientific">Paraphotobacterium marinum</name>
    <dbReference type="NCBI Taxonomy" id="1755811"/>
    <lineage>
        <taxon>Bacteria</taxon>
        <taxon>Pseudomonadati</taxon>
        <taxon>Pseudomonadota</taxon>
        <taxon>Gammaproteobacteria</taxon>
        <taxon>Vibrionales</taxon>
        <taxon>Vibrionaceae</taxon>
        <taxon>Paraphotobacterium</taxon>
    </lineage>
</organism>
<dbReference type="InterPro" id="IPR025838">
    <property type="entry name" value="Transglut_i_TM"/>
</dbReference>
<keyword evidence="1" id="KW-1133">Transmembrane helix</keyword>
<feature type="transmembrane region" description="Helical" evidence="1">
    <location>
        <begin position="440"/>
        <end position="458"/>
    </location>
</feature>
<keyword evidence="1" id="KW-0472">Membrane</keyword>
<dbReference type="KEGG" id="pmai:CF386_05915"/>
<dbReference type="AlphaFoldDB" id="A0A220VF62"/>
<dbReference type="Pfam" id="PF14400">
    <property type="entry name" value="Transglut_i_TM"/>
    <property type="match status" value="1"/>
</dbReference>
<feature type="transmembrane region" description="Helical" evidence="1">
    <location>
        <begin position="6"/>
        <end position="24"/>
    </location>
</feature>
<dbReference type="RefSeq" id="WP_089073481.1">
    <property type="nucleotide sequence ID" value="NZ_CBCSAM010000001.1"/>
</dbReference>
<feature type="transmembrane region" description="Helical" evidence="1">
    <location>
        <begin position="342"/>
        <end position="368"/>
    </location>
</feature>
<feature type="domain" description="7 transmembrane helices usually fused to an inactive transglutaminase" evidence="3">
    <location>
        <begin position="258"/>
        <end position="501"/>
    </location>
</feature>
<reference evidence="4 5" key="1">
    <citation type="journal article" date="2016" name="Int. J. Syst. Evol. Microbiol.">
        <title>Paraphotobacterium marinum gen. nov., sp. nov., a member of the family Vibrionaceae, isolated from surface seawater.</title>
        <authorList>
            <person name="Huang Z."/>
            <person name="Dong C."/>
            <person name="Shao Z."/>
        </authorList>
    </citation>
    <scope>NUCLEOTIDE SEQUENCE [LARGE SCALE GENOMIC DNA]</scope>
    <source>
        <strain evidence="4 5">NSCS20N07D</strain>
    </source>
</reference>
<feature type="transmembrane region" description="Helical" evidence="1">
    <location>
        <begin position="470"/>
        <end position="490"/>
    </location>
</feature>
<feature type="transmembrane region" description="Helical" evidence="1">
    <location>
        <begin position="380"/>
        <end position="403"/>
    </location>
</feature>